<dbReference type="PROSITE" id="PS51742">
    <property type="entry name" value="PPC"/>
    <property type="match status" value="1"/>
</dbReference>
<dbReference type="PANTHER" id="PTHR31100">
    <property type="entry name" value="AT-HOOK MOTIF NUCLEAR-LOCALIZED PROTEIN 15"/>
    <property type="match status" value="1"/>
</dbReference>
<evidence type="ECO:0000256" key="1">
    <source>
        <dbReference type="PIRNR" id="PIRNR016021"/>
    </source>
</evidence>
<feature type="compositionally biased region" description="Low complexity" evidence="2">
    <location>
        <begin position="237"/>
        <end position="249"/>
    </location>
</feature>
<keyword evidence="5" id="KW-1185">Reference proteome</keyword>
<feature type="compositionally biased region" description="Low complexity" evidence="2">
    <location>
        <begin position="26"/>
        <end position="39"/>
    </location>
</feature>
<evidence type="ECO:0000313" key="4">
    <source>
        <dbReference type="EMBL" id="KAG6498534.1"/>
    </source>
</evidence>
<dbReference type="GO" id="GO:0003680">
    <property type="term" value="F:minor groove of adenine-thymine-rich DNA binding"/>
    <property type="evidence" value="ECO:0007669"/>
    <property type="project" value="InterPro"/>
</dbReference>
<feature type="domain" description="PPC" evidence="3">
    <location>
        <begin position="102"/>
        <end position="247"/>
    </location>
</feature>
<keyword evidence="1" id="KW-0539">Nucleus</keyword>
<reference evidence="4 5" key="1">
    <citation type="submission" date="2020-08" db="EMBL/GenBank/DDBJ databases">
        <title>Plant Genome Project.</title>
        <authorList>
            <person name="Zhang R.-G."/>
        </authorList>
    </citation>
    <scope>NUCLEOTIDE SEQUENCE [LARGE SCALE GENOMIC DNA]</scope>
    <source>
        <tissue evidence="4">Rhizome</tissue>
    </source>
</reference>
<dbReference type="PIRSF" id="PIRSF016021">
    <property type="entry name" value="ESCAROLA"/>
    <property type="match status" value="1"/>
</dbReference>
<name>A0A8J5KW79_ZINOF</name>
<dbReference type="InterPro" id="IPR014476">
    <property type="entry name" value="AHL15-29"/>
</dbReference>
<dbReference type="Proteomes" id="UP000734854">
    <property type="component" value="Unassembled WGS sequence"/>
</dbReference>
<dbReference type="CDD" id="cd11378">
    <property type="entry name" value="DUF296"/>
    <property type="match status" value="1"/>
</dbReference>
<keyword evidence="1" id="KW-0238">DNA-binding</keyword>
<gene>
    <name evidence="4" type="ORF">ZIOFF_038254</name>
</gene>
<evidence type="ECO:0000256" key="2">
    <source>
        <dbReference type="SAM" id="MobiDB-lite"/>
    </source>
</evidence>
<dbReference type="EMBL" id="JACMSC010000011">
    <property type="protein sequence ID" value="KAG6498534.1"/>
    <property type="molecule type" value="Genomic_DNA"/>
</dbReference>
<comment type="function">
    <text evidence="1">Transcription factor that specifically binds AT-rich DNA sequences related to the nuclear matrix attachment regions (MARs).</text>
</comment>
<dbReference type="InterPro" id="IPR005175">
    <property type="entry name" value="PPC_dom"/>
</dbReference>
<dbReference type="Pfam" id="PF03479">
    <property type="entry name" value="PCC"/>
    <property type="match status" value="1"/>
</dbReference>
<keyword evidence="1" id="KW-0804">Transcription</keyword>
<organism evidence="4 5">
    <name type="scientific">Zingiber officinale</name>
    <name type="common">Ginger</name>
    <name type="synonym">Amomum zingiber</name>
    <dbReference type="NCBI Taxonomy" id="94328"/>
    <lineage>
        <taxon>Eukaryota</taxon>
        <taxon>Viridiplantae</taxon>
        <taxon>Streptophyta</taxon>
        <taxon>Embryophyta</taxon>
        <taxon>Tracheophyta</taxon>
        <taxon>Spermatophyta</taxon>
        <taxon>Magnoliopsida</taxon>
        <taxon>Liliopsida</taxon>
        <taxon>Zingiberales</taxon>
        <taxon>Zingiberaceae</taxon>
        <taxon>Zingiber</taxon>
    </lineage>
</organism>
<proteinExistence type="predicted"/>
<dbReference type="PANTHER" id="PTHR31100:SF69">
    <property type="entry name" value="AT-HOOK MOTIF NUCLEAR-LOCALIZED PROTEIN 17-RELATED"/>
    <property type="match status" value="1"/>
</dbReference>
<accession>A0A8J5KW79</accession>
<comment type="subcellular location">
    <subcellularLocation>
        <location evidence="1">Nucleus</location>
    </subcellularLocation>
</comment>
<evidence type="ECO:0000259" key="3">
    <source>
        <dbReference type="PROSITE" id="PS51742"/>
    </source>
</evidence>
<dbReference type="GO" id="GO:0003700">
    <property type="term" value="F:DNA-binding transcription factor activity"/>
    <property type="evidence" value="ECO:0007669"/>
    <property type="project" value="TreeGrafter"/>
</dbReference>
<evidence type="ECO:0000313" key="5">
    <source>
        <dbReference type="Proteomes" id="UP000734854"/>
    </source>
</evidence>
<dbReference type="GO" id="GO:0005634">
    <property type="term" value="C:nucleus"/>
    <property type="evidence" value="ECO:0007669"/>
    <property type="project" value="TreeGrafter"/>
</dbReference>
<feature type="compositionally biased region" description="Basic and acidic residues" evidence="2">
    <location>
        <begin position="51"/>
        <end position="65"/>
    </location>
</feature>
<feature type="region of interest" description="Disordered" evidence="2">
    <location>
        <begin position="237"/>
        <end position="283"/>
    </location>
</feature>
<feature type="compositionally biased region" description="Basic and acidic residues" evidence="2">
    <location>
        <begin position="251"/>
        <end position="261"/>
    </location>
</feature>
<dbReference type="OrthoDB" id="782346at2759"/>
<sequence>MFFATFAAGSMKDEPFQRHYLHHHLQQQQQQQQQLQQRSVSDEVDSSRSSGETKRIKVDEPKEQAAAEGSTIEVAKRPRGRPPGSKNKPKIPVVITRDAEPSSAMRPHVLEIPSGHDVVDSLAAFSRRRNLGVCVISGTGAVANVTLRQPQFSGSVSAATIAFRGRFEILSISATFLPPAMAALSSAGTGGGLSISLAGPQGQVVGGIVTGPLVAAGTVVVVAAAFTKPTFHHLPAGDDASVSVSVSGDGSRGDMEEREQQLHAQRRHQGPADGVSAAMTSEPTGLSVYRSHAASDVIWAPMARPPQPPPF</sequence>
<dbReference type="AlphaFoldDB" id="A0A8J5KW79"/>
<keyword evidence="1" id="KW-0805">Transcription regulation</keyword>
<comment type="caution">
    <text evidence="4">The sequence shown here is derived from an EMBL/GenBank/DDBJ whole genome shotgun (WGS) entry which is preliminary data.</text>
</comment>
<feature type="region of interest" description="Disordered" evidence="2">
    <location>
        <begin position="23"/>
        <end position="92"/>
    </location>
</feature>
<protein>
    <recommendedName>
        <fullName evidence="1">AT-hook motif nuclear-localized protein</fullName>
    </recommendedName>
</protein>